<gene>
    <name evidence="2" type="ORF">LAME_0F00210G</name>
</gene>
<sequence>MVGKCCFTGSLHEGEASGAIKEAFGLETYITGSSSSAKIIVILTDVFGLNLINTKLIADQFGKAGYEVYVPDILFGEAIEKVDESVNIQEFIHKHRPEVTRPIVDKFLLRLKEKLNPKFLGVIGYCFGAKYALDHIKAEAPVANAAAIAHPSFIEVNQLKVIGKSPLLISAAQDDHIFPMELRHESEKTLIESGAVFRLDLFGNVSHGFAVRGDLSDPLVKYAKEKVFSDQLDWFNQFSSA</sequence>
<evidence type="ECO:0000313" key="3">
    <source>
        <dbReference type="Proteomes" id="UP000191144"/>
    </source>
</evidence>
<evidence type="ECO:0000259" key="1">
    <source>
        <dbReference type="Pfam" id="PF01738"/>
    </source>
</evidence>
<evidence type="ECO:0000313" key="2">
    <source>
        <dbReference type="EMBL" id="SCU92495.1"/>
    </source>
</evidence>
<dbReference type="PANTHER" id="PTHR17630:SF44">
    <property type="entry name" value="PROTEIN AIM2"/>
    <property type="match status" value="1"/>
</dbReference>
<protein>
    <submittedName>
        <fullName evidence="2">LAME_0F00210g1_1</fullName>
    </submittedName>
</protein>
<dbReference type="InterPro" id="IPR029058">
    <property type="entry name" value="AB_hydrolase_fold"/>
</dbReference>
<dbReference type="Gene3D" id="3.40.50.1820">
    <property type="entry name" value="alpha/beta hydrolase"/>
    <property type="match status" value="1"/>
</dbReference>
<dbReference type="Proteomes" id="UP000191144">
    <property type="component" value="Chromosome F"/>
</dbReference>
<proteinExistence type="predicted"/>
<organism evidence="2 3">
    <name type="scientific">Lachancea meyersii CBS 8951</name>
    <dbReference type="NCBI Taxonomy" id="1266667"/>
    <lineage>
        <taxon>Eukaryota</taxon>
        <taxon>Fungi</taxon>
        <taxon>Dikarya</taxon>
        <taxon>Ascomycota</taxon>
        <taxon>Saccharomycotina</taxon>
        <taxon>Saccharomycetes</taxon>
        <taxon>Saccharomycetales</taxon>
        <taxon>Saccharomycetaceae</taxon>
        <taxon>Lachancea</taxon>
    </lineage>
</organism>
<dbReference type="PANTHER" id="PTHR17630">
    <property type="entry name" value="DIENELACTONE HYDROLASE"/>
    <property type="match status" value="1"/>
</dbReference>
<dbReference type="OrthoDB" id="17560at2759"/>
<feature type="domain" description="Dienelactone hydrolase" evidence="1">
    <location>
        <begin position="27"/>
        <end position="238"/>
    </location>
</feature>
<dbReference type="EMBL" id="LT598477">
    <property type="protein sequence ID" value="SCU92495.1"/>
    <property type="molecule type" value="Genomic_DNA"/>
</dbReference>
<dbReference type="InterPro" id="IPR002925">
    <property type="entry name" value="Dienelactn_hydro"/>
</dbReference>
<dbReference type="SUPFAM" id="SSF53474">
    <property type="entry name" value="alpha/beta-Hydrolases"/>
    <property type="match status" value="1"/>
</dbReference>
<dbReference type="AlphaFoldDB" id="A0A1G4JPI8"/>
<name>A0A1G4JPI8_9SACH</name>
<dbReference type="GO" id="GO:0016787">
    <property type="term" value="F:hydrolase activity"/>
    <property type="evidence" value="ECO:0007669"/>
    <property type="project" value="InterPro"/>
</dbReference>
<keyword evidence="3" id="KW-1185">Reference proteome</keyword>
<dbReference type="Pfam" id="PF01738">
    <property type="entry name" value="DLH"/>
    <property type="match status" value="1"/>
</dbReference>
<reference evidence="3" key="1">
    <citation type="submission" date="2016-03" db="EMBL/GenBank/DDBJ databases">
        <authorList>
            <person name="Devillers Hugo."/>
        </authorList>
    </citation>
    <scope>NUCLEOTIDE SEQUENCE [LARGE SCALE GENOMIC DNA]</scope>
</reference>
<accession>A0A1G4JPI8</accession>